<dbReference type="GO" id="GO:0071036">
    <property type="term" value="P:nuclear polyadenylation-dependent snoRNA catabolic process"/>
    <property type="evidence" value="ECO:0007669"/>
    <property type="project" value="TreeGrafter"/>
</dbReference>
<keyword evidence="2" id="KW-0698">rRNA processing</keyword>
<dbReference type="CDD" id="cd06147">
    <property type="entry name" value="Rrp6p_like_exo"/>
    <property type="match status" value="1"/>
</dbReference>
<evidence type="ECO:0000313" key="13">
    <source>
        <dbReference type="Proteomes" id="UP000014760"/>
    </source>
</evidence>
<dbReference type="GO" id="GO:0071035">
    <property type="term" value="P:nuclear polyadenylation-dependent rRNA catabolic process"/>
    <property type="evidence" value="ECO:0007669"/>
    <property type="project" value="TreeGrafter"/>
</dbReference>
<dbReference type="Pfam" id="PF01612">
    <property type="entry name" value="DNA_pol_A_exo1"/>
    <property type="match status" value="1"/>
</dbReference>
<dbReference type="InterPro" id="IPR012588">
    <property type="entry name" value="Exosome-assoc_fac_Rrp6_N"/>
</dbReference>
<dbReference type="EMBL" id="KB308811">
    <property type="protein sequence ID" value="ELT96477.1"/>
    <property type="molecule type" value="Genomic_DNA"/>
</dbReference>
<evidence type="ECO:0000256" key="7">
    <source>
        <dbReference type="ARBA" id="ARBA00023242"/>
    </source>
</evidence>
<dbReference type="InterPro" id="IPR012337">
    <property type="entry name" value="RNaseH-like_sf"/>
</dbReference>
<dbReference type="Proteomes" id="UP000014760">
    <property type="component" value="Unassembled WGS sequence"/>
</dbReference>
<dbReference type="OMA" id="NIMRPQM"/>
<dbReference type="FunFam" id="1.10.150.80:FF:000001">
    <property type="entry name" value="Putative exosome component 10"/>
    <property type="match status" value="1"/>
</dbReference>
<reference evidence="12" key="3">
    <citation type="submission" date="2015-06" db="UniProtKB">
        <authorList>
            <consortium name="EnsemblMetazoa"/>
        </authorList>
    </citation>
    <scope>IDENTIFICATION</scope>
</reference>
<reference evidence="11 13" key="2">
    <citation type="journal article" date="2013" name="Nature">
        <title>Insights into bilaterian evolution from three spiralian genomes.</title>
        <authorList>
            <person name="Simakov O."/>
            <person name="Marletaz F."/>
            <person name="Cho S.J."/>
            <person name="Edsinger-Gonzales E."/>
            <person name="Havlak P."/>
            <person name="Hellsten U."/>
            <person name="Kuo D.H."/>
            <person name="Larsson T."/>
            <person name="Lv J."/>
            <person name="Arendt D."/>
            <person name="Savage R."/>
            <person name="Osoegawa K."/>
            <person name="de Jong P."/>
            <person name="Grimwood J."/>
            <person name="Chapman J.A."/>
            <person name="Shapiro H."/>
            <person name="Aerts A."/>
            <person name="Otillar R.P."/>
            <person name="Terry A.Y."/>
            <person name="Boore J.L."/>
            <person name="Grigoriev I.V."/>
            <person name="Lindberg D.R."/>
            <person name="Seaver E.C."/>
            <person name="Weisblat D.A."/>
            <person name="Putnam N.H."/>
            <person name="Rokhsar D.S."/>
        </authorList>
    </citation>
    <scope>NUCLEOTIDE SEQUENCE</scope>
    <source>
        <strain evidence="11 13">I ESC-2004</strain>
    </source>
</reference>
<gene>
    <name evidence="11" type="ORF">CAPTEDRAFT_99256</name>
</gene>
<evidence type="ECO:0000256" key="4">
    <source>
        <dbReference type="ARBA" id="ARBA00022801"/>
    </source>
</evidence>
<evidence type="ECO:0000256" key="2">
    <source>
        <dbReference type="ARBA" id="ARBA00022552"/>
    </source>
</evidence>
<dbReference type="InterPro" id="IPR049559">
    <property type="entry name" value="Rrp6p-like_exo"/>
</dbReference>
<keyword evidence="6" id="KW-0269">Exonuclease</keyword>
<dbReference type="FunFam" id="3.30.420.10:FF:000059">
    <property type="entry name" value="Exosome complex exonuclease Rrp6"/>
    <property type="match status" value="1"/>
</dbReference>
<dbReference type="STRING" id="283909.R7TS97"/>
<dbReference type="GO" id="GO:0000175">
    <property type="term" value="F:3'-5'-RNA exonuclease activity"/>
    <property type="evidence" value="ECO:0007669"/>
    <property type="project" value="InterPro"/>
</dbReference>
<name>R7TS97_CAPTE</name>
<keyword evidence="3" id="KW-0540">Nuclease</keyword>
<feature type="domain" description="HRDC" evidence="10">
    <location>
        <begin position="447"/>
        <end position="527"/>
    </location>
</feature>
<dbReference type="GO" id="GO:0071038">
    <property type="term" value="P:TRAMP-dependent tRNA surveillance pathway"/>
    <property type="evidence" value="ECO:0007669"/>
    <property type="project" value="TreeGrafter"/>
</dbReference>
<keyword evidence="5" id="KW-0271">Exosome</keyword>
<comment type="subcellular location">
    <subcellularLocation>
        <location evidence="1">Nucleus</location>
    </subcellularLocation>
</comment>
<dbReference type="SMART" id="SM00341">
    <property type="entry name" value="HRDC"/>
    <property type="match status" value="1"/>
</dbReference>
<dbReference type="InterPro" id="IPR044876">
    <property type="entry name" value="HRDC_dom_sf"/>
</dbReference>
<dbReference type="InterPro" id="IPR010997">
    <property type="entry name" value="HRDC-like_sf"/>
</dbReference>
<dbReference type="SUPFAM" id="SSF47819">
    <property type="entry name" value="HRDC-like"/>
    <property type="match status" value="1"/>
</dbReference>
<dbReference type="FunCoup" id="R7TS97">
    <property type="interactions" value="2099"/>
</dbReference>
<accession>R7TS97</accession>
<dbReference type="PANTHER" id="PTHR12124:SF47">
    <property type="entry name" value="EXOSOME COMPONENT 10"/>
    <property type="match status" value="1"/>
</dbReference>
<dbReference type="AlphaFoldDB" id="R7TS97"/>
<dbReference type="GO" id="GO:0071051">
    <property type="term" value="P:poly(A)-dependent snoRNA 3'-end processing"/>
    <property type="evidence" value="ECO:0007669"/>
    <property type="project" value="TreeGrafter"/>
</dbReference>
<dbReference type="HOGENOM" id="CLU_010129_4_3_1"/>
<keyword evidence="4" id="KW-0378">Hydrolase</keyword>
<evidence type="ECO:0000313" key="11">
    <source>
        <dbReference type="EMBL" id="ELT96477.1"/>
    </source>
</evidence>
<dbReference type="GO" id="GO:0005730">
    <property type="term" value="C:nucleolus"/>
    <property type="evidence" value="ECO:0007669"/>
    <property type="project" value="TreeGrafter"/>
</dbReference>
<keyword evidence="13" id="KW-1185">Reference proteome</keyword>
<dbReference type="InterPro" id="IPR002121">
    <property type="entry name" value="HRDC_dom"/>
</dbReference>
<dbReference type="GO" id="GO:0071037">
    <property type="term" value="P:nuclear polyadenylation-dependent snRNA catabolic process"/>
    <property type="evidence" value="ECO:0007669"/>
    <property type="project" value="TreeGrafter"/>
</dbReference>
<comment type="similarity">
    <text evidence="8">Belongs to the exosome component 10/RRP6 family.</text>
</comment>
<dbReference type="InterPro" id="IPR045092">
    <property type="entry name" value="Rrp6-like"/>
</dbReference>
<dbReference type="Gene3D" id="1.10.150.80">
    <property type="entry name" value="HRDC domain"/>
    <property type="match status" value="1"/>
</dbReference>
<dbReference type="EMBL" id="AMQN01011293">
    <property type="status" value="NOT_ANNOTATED_CDS"/>
    <property type="molecule type" value="Genomic_DNA"/>
</dbReference>
<sequence length="627" mass="71673">SLLQDALQKLMLATRNSNELPNAGDDFDYYSSFESFRHVMDMEASRILQLMQQIIRYHGAKGSIHSGNENTMQQDEDRFDTLVDANDQIMERAGTYLDEASGVRKTETPLVVASMTPKAISGSWNKQMTKITESSRSFHLLSAKNIQRPQGKFKDKIDNTNRPFIPIIKEKPNAMKSLEASRWVLFPLSNLISLRFSYPHPYQYELDHFEPTPEQLKKVEPQTPLPIDDTPISMVDTEEDLRDLCAMLSQVKEIAVDVEHHSYRSFLGLTCLLQISTRTHDFLVDALALREHLHLLNNVFTDPGIVKVFHGAEQDIHWLQRDLGVYVVNMFDTFHAAKALGLPRLSLAHLLTTYCSVKPDKKFQMADWRIRPLPEQLVHYAREDTHYLLYVHDLLKNQLLDAGNEAANLLCSVLDSSTGVCKARYVKPILSSDSHLVIMKKARKWFNSQQMQALKEMYAWRDGCGRVDDESTGYVLPNHMMLNIAENLPKEPAGILACCNPIPPLVRRNLNELAMIIAEARKAELVKVNDSSLLSISHFERIISQPTQEKSAKLQPTEKRDPYNLDKVLPLIHDLSHKEGGVIQISKIDAQRKVAVGYAFDLYSYFKQRLKKVRKCRPLCERSHNAR</sequence>
<dbReference type="GO" id="GO:0000176">
    <property type="term" value="C:nuclear exosome (RNase complex)"/>
    <property type="evidence" value="ECO:0007669"/>
    <property type="project" value="InterPro"/>
</dbReference>
<evidence type="ECO:0000259" key="10">
    <source>
        <dbReference type="PROSITE" id="PS50967"/>
    </source>
</evidence>
<evidence type="ECO:0000256" key="6">
    <source>
        <dbReference type="ARBA" id="ARBA00022839"/>
    </source>
</evidence>
<dbReference type="OrthoDB" id="2250022at2759"/>
<dbReference type="PROSITE" id="PS50967">
    <property type="entry name" value="HRDC"/>
    <property type="match status" value="1"/>
</dbReference>
<dbReference type="Pfam" id="PF08066">
    <property type="entry name" value="PMC2NT"/>
    <property type="match status" value="1"/>
</dbReference>
<dbReference type="InterPro" id="IPR002562">
    <property type="entry name" value="3'-5'_exonuclease_dom"/>
</dbReference>
<evidence type="ECO:0000256" key="3">
    <source>
        <dbReference type="ARBA" id="ARBA00022722"/>
    </source>
</evidence>
<proteinExistence type="inferred from homology"/>
<dbReference type="PANTHER" id="PTHR12124">
    <property type="entry name" value="POLYMYOSITIS/SCLERODERMA AUTOANTIGEN-RELATED"/>
    <property type="match status" value="1"/>
</dbReference>
<dbReference type="Pfam" id="PF00570">
    <property type="entry name" value="HRDC"/>
    <property type="match status" value="1"/>
</dbReference>
<reference evidence="13" key="1">
    <citation type="submission" date="2012-12" db="EMBL/GenBank/DDBJ databases">
        <authorList>
            <person name="Hellsten U."/>
            <person name="Grimwood J."/>
            <person name="Chapman J.A."/>
            <person name="Shapiro H."/>
            <person name="Aerts A."/>
            <person name="Otillar R.P."/>
            <person name="Terry A.Y."/>
            <person name="Boore J.L."/>
            <person name="Simakov O."/>
            <person name="Marletaz F."/>
            <person name="Cho S.-J."/>
            <person name="Edsinger-Gonzales E."/>
            <person name="Havlak P."/>
            <person name="Kuo D.-H."/>
            <person name="Larsson T."/>
            <person name="Lv J."/>
            <person name="Arendt D."/>
            <person name="Savage R."/>
            <person name="Osoegawa K."/>
            <person name="de Jong P."/>
            <person name="Lindberg D.R."/>
            <person name="Seaver E.C."/>
            <person name="Weisblat D.A."/>
            <person name="Putnam N.H."/>
            <person name="Grigoriev I.V."/>
            <person name="Rokhsar D.S."/>
        </authorList>
    </citation>
    <scope>NUCLEOTIDE SEQUENCE</scope>
    <source>
        <strain evidence="13">I ESC-2004</strain>
    </source>
</reference>
<dbReference type="SMART" id="SM00474">
    <property type="entry name" value="35EXOc"/>
    <property type="match status" value="1"/>
</dbReference>
<keyword evidence="7" id="KW-0539">Nucleus</keyword>
<dbReference type="InterPro" id="IPR036397">
    <property type="entry name" value="RNaseH_sf"/>
</dbReference>
<dbReference type="EnsemblMetazoa" id="CapteT99256">
    <property type="protein sequence ID" value="CapteP99256"/>
    <property type="gene ID" value="CapteG99256"/>
</dbReference>
<dbReference type="GO" id="GO:0003727">
    <property type="term" value="F:single-stranded RNA binding"/>
    <property type="evidence" value="ECO:0007669"/>
    <property type="project" value="TreeGrafter"/>
</dbReference>
<feature type="non-terminal residue" evidence="11">
    <location>
        <position position="1"/>
    </location>
</feature>
<dbReference type="GO" id="GO:0071044">
    <property type="term" value="P:histone mRNA catabolic process"/>
    <property type="evidence" value="ECO:0007669"/>
    <property type="project" value="TreeGrafter"/>
</dbReference>
<evidence type="ECO:0000256" key="5">
    <source>
        <dbReference type="ARBA" id="ARBA00022835"/>
    </source>
</evidence>
<dbReference type="GO" id="GO:0000467">
    <property type="term" value="P:exonucleolytic trimming to generate mature 3'-end of 5.8S rRNA from tricistronic rRNA transcript (SSU-rRNA, 5.8S rRNA, LSU-rRNA)"/>
    <property type="evidence" value="ECO:0007669"/>
    <property type="project" value="InterPro"/>
</dbReference>
<dbReference type="GO" id="GO:0071039">
    <property type="term" value="P:nuclear polyadenylation-dependent CUT catabolic process"/>
    <property type="evidence" value="ECO:0007669"/>
    <property type="project" value="TreeGrafter"/>
</dbReference>
<dbReference type="SUPFAM" id="SSF53098">
    <property type="entry name" value="Ribonuclease H-like"/>
    <property type="match status" value="1"/>
</dbReference>
<organism evidence="11">
    <name type="scientific">Capitella teleta</name>
    <name type="common">Polychaete worm</name>
    <dbReference type="NCBI Taxonomy" id="283909"/>
    <lineage>
        <taxon>Eukaryota</taxon>
        <taxon>Metazoa</taxon>
        <taxon>Spiralia</taxon>
        <taxon>Lophotrochozoa</taxon>
        <taxon>Annelida</taxon>
        <taxon>Polychaeta</taxon>
        <taxon>Sedentaria</taxon>
        <taxon>Scolecida</taxon>
        <taxon>Capitellidae</taxon>
        <taxon>Capitella</taxon>
    </lineage>
</organism>
<dbReference type="Gene3D" id="3.30.420.10">
    <property type="entry name" value="Ribonuclease H-like superfamily/Ribonuclease H"/>
    <property type="match status" value="1"/>
</dbReference>
<evidence type="ECO:0000256" key="9">
    <source>
        <dbReference type="ARBA" id="ARBA00070365"/>
    </source>
</evidence>
<dbReference type="GO" id="GO:0000166">
    <property type="term" value="F:nucleotide binding"/>
    <property type="evidence" value="ECO:0007669"/>
    <property type="project" value="InterPro"/>
</dbReference>
<evidence type="ECO:0000256" key="1">
    <source>
        <dbReference type="ARBA" id="ARBA00004123"/>
    </source>
</evidence>
<evidence type="ECO:0000313" key="12">
    <source>
        <dbReference type="EnsemblMetazoa" id="CapteP99256"/>
    </source>
</evidence>
<protein>
    <recommendedName>
        <fullName evidence="9">Exosome complex component 10 homolog</fullName>
    </recommendedName>
</protein>
<dbReference type="GO" id="GO:0071040">
    <property type="term" value="P:nuclear polyadenylation-dependent antisense transcript catabolic process"/>
    <property type="evidence" value="ECO:0007669"/>
    <property type="project" value="TreeGrafter"/>
</dbReference>
<evidence type="ECO:0000256" key="8">
    <source>
        <dbReference type="ARBA" id="ARBA00043957"/>
    </source>
</evidence>